<evidence type="ECO:0000313" key="2">
    <source>
        <dbReference type="Proteomes" id="UP000037035"/>
    </source>
</evidence>
<sequence length="113" mass="12747">PKNPQKKAKHNDQQSLSKIESKKNFFPLILFLIAGVRGMFVATQDHQQYTISDCLEILCSFHEIHTSSPATTCATEDIWINLASYIQQILSSVINHPDDVSKFIIPTCHTFAT</sequence>
<comment type="caution">
    <text evidence="1">The sequence shown here is derived from an EMBL/GenBank/DDBJ whole genome shotgun (WGS) entry which is preliminary data.</text>
</comment>
<proteinExistence type="predicted"/>
<reference evidence="1 2" key="1">
    <citation type="submission" date="2015-08" db="EMBL/GenBank/DDBJ databases">
        <title>Next Generation Sequencing and Analysis of the Genome of Puccinia sorghi L Schw, the Causal Agent of Maize Common Rust.</title>
        <authorList>
            <person name="Rochi L."/>
            <person name="Burguener G."/>
            <person name="Darino M."/>
            <person name="Turjanski A."/>
            <person name="Kreff E."/>
            <person name="Dieguez M.J."/>
            <person name="Sacco F."/>
        </authorList>
    </citation>
    <scope>NUCLEOTIDE SEQUENCE [LARGE SCALE GENOMIC DNA]</scope>
    <source>
        <strain evidence="1 2">RO10H11247</strain>
    </source>
</reference>
<organism evidence="1 2">
    <name type="scientific">Puccinia sorghi</name>
    <dbReference type="NCBI Taxonomy" id="27349"/>
    <lineage>
        <taxon>Eukaryota</taxon>
        <taxon>Fungi</taxon>
        <taxon>Dikarya</taxon>
        <taxon>Basidiomycota</taxon>
        <taxon>Pucciniomycotina</taxon>
        <taxon>Pucciniomycetes</taxon>
        <taxon>Pucciniales</taxon>
        <taxon>Pucciniaceae</taxon>
        <taxon>Puccinia</taxon>
    </lineage>
</organism>
<gene>
    <name evidence="1" type="ORF">VP01_9991g1</name>
</gene>
<dbReference type="VEuPathDB" id="FungiDB:VP01_9991g1"/>
<dbReference type="OrthoDB" id="2506917at2759"/>
<feature type="non-terminal residue" evidence="1">
    <location>
        <position position="1"/>
    </location>
</feature>
<evidence type="ECO:0000313" key="1">
    <source>
        <dbReference type="EMBL" id="KNZ43683.1"/>
    </source>
</evidence>
<dbReference type="AlphaFoldDB" id="A0A0L6U586"/>
<name>A0A0L6U586_9BASI</name>
<dbReference type="Proteomes" id="UP000037035">
    <property type="component" value="Unassembled WGS sequence"/>
</dbReference>
<protein>
    <submittedName>
        <fullName evidence="1">Uncharacterized protein</fullName>
    </submittedName>
</protein>
<accession>A0A0L6U586</accession>
<dbReference type="EMBL" id="LAVV01015704">
    <property type="protein sequence ID" value="KNZ43683.1"/>
    <property type="molecule type" value="Genomic_DNA"/>
</dbReference>
<keyword evidence="2" id="KW-1185">Reference proteome</keyword>